<feature type="region of interest" description="Disordered" evidence="1">
    <location>
        <begin position="67"/>
        <end position="89"/>
    </location>
</feature>
<sequence length="471" mass="53638">MAMDLPAESQWDETTCNLAICQHPQYKLPVLTIVNISDPCLQAKRHARHRHHLSGLTFTKARSLSRGSKFHSKFQGRPQKDLPAKSLTSRTDRSLKLPVLNLNRTQIPCPQDVRNMVVIWIPEESDNQMIPTEKKHIVPKKFEEKKRKKSAVSSKSSLSRKLNSEKDRRAPRMTVPPPSPVHLFEQLTSRSLPLWNQFDMLPQDLLRDLLSDKGKTTPCPELKTQLAMVNKTLPLEKSRPDSAVSARMFLSIQRLTLQRPMLREPGRLKKLSSNLKTEDPRKQQQQQQQQQQMKVKIPNKKKEAKKKSKSDPGSQDASCEHSGHGTVQDWESDKKQQKQKIKGPILQEDPTERLRRIYTESCLEAISGMENPEFPSAEPMNRGISAQMEFMLGVQKKTPVDFSSYVKTTNWNPELKLLRILQASDEEQNQTSEEENEGTLETQAGGLTEEQAQGFRREPYSGAGCLGPSVE</sequence>
<dbReference type="Pfam" id="PF15504">
    <property type="entry name" value="DUF4647"/>
    <property type="match status" value="2"/>
</dbReference>
<dbReference type="OrthoDB" id="10033658at2759"/>
<dbReference type="InterPro" id="IPR029134">
    <property type="entry name" value="DUF4647"/>
</dbReference>
<dbReference type="AlphaFoldDB" id="A0A8J6DS66"/>
<reference evidence="2" key="1">
    <citation type="journal article" date="2021" name="Evol. Appl.">
        <title>The genome of the Pyrenean desman and the effects of bottlenecks and inbreeding on the genomic landscape of an endangered species.</title>
        <authorList>
            <person name="Escoda L."/>
            <person name="Castresana J."/>
        </authorList>
    </citation>
    <scope>NUCLEOTIDE SEQUENCE</scope>
    <source>
        <strain evidence="2">IBE-C5619</strain>
    </source>
</reference>
<feature type="region of interest" description="Disordered" evidence="1">
    <location>
        <begin position="137"/>
        <end position="180"/>
    </location>
</feature>
<keyword evidence="3" id="KW-1185">Reference proteome</keyword>
<gene>
    <name evidence="2" type="ORF">J0S82_012467</name>
</gene>
<evidence type="ECO:0000256" key="1">
    <source>
        <dbReference type="SAM" id="MobiDB-lite"/>
    </source>
</evidence>
<name>A0A8J6DS66_GALPY</name>
<dbReference type="Proteomes" id="UP000700334">
    <property type="component" value="Unassembled WGS sequence"/>
</dbReference>
<feature type="compositionally biased region" description="Basic residues" evidence="1">
    <location>
        <begin position="297"/>
        <end position="308"/>
    </location>
</feature>
<dbReference type="EMBL" id="JAGFMF010011623">
    <property type="protein sequence ID" value="KAG8518841.1"/>
    <property type="molecule type" value="Genomic_DNA"/>
</dbReference>
<feature type="region of interest" description="Disordered" evidence="1">
    <location>
        <begin position="272"/>
        <end position="353"/>
    </location>
</feature>
<accession>A0A8J6DS66</accession>
<dbReference type="PANTHER" id="PTHR36130:SF1">
    <property type="entry name" value="RIKEN CDNA 4933430I17 GENE"/>
    <property type="match status" value="1"/>
</dbReference>
<organism evidence="2 3">
    <name type="scientific">Galemys pyrenaicus</name>
    <name type="common">Iberian desman</name>
    <name type="synonym">Pyrenean desman</name>
    <dbReference type="NCBI Taxonomy" id="202257"/>
    <lineage>
        <taxon>Eukaryota</taxon>
        <taxon>Metazoa</taxon>
        <taxon>Chordata</taxon>
        <taxon>Craniata</taxon>
        <taxon>Vertebrata</taxon>
        <taxon>Euteleostomi</taxon>
        <taxon>Mammalia</taxon>
        <taxon>Eutheria</taxon>
        <taxon>Laurasiatheria</taxon>
        <taxon>Eulipotyphla</taxon>
        <taxon>Talpidae</taxon>
        <taxon>Galemys</taxon>
    </lineage>
</organism>
<feature type="compositionally biased region" description="Low complexity" evidence="1">
    <location>
        <begin position="283"/>
        <end position="296"/>
    </location>
</feature>
<evidence type="ECO:0000313" key="3">
    <source>
        <dbReference type="Proteomes" id="UP000700334"/>
    </source>
</evidence>
<feature type="compositionally biased region" description="Low complexity" evidence="1">
    <location>
        <begin position="151"/>
        <end position="161"/>
    </location>
</feature>
<comment type="caution">
    <text evidence="2">The sequence shown here is derived from an EMBL/GenBank/DDBJ whole genome shotgun (WGS) entry which is preliminary data.</text>
</comment>
<feature type="compositionally biased region" description="Acidic residues" evidence="1">
    <location>
        <begin position="425"/>
        <end position="438"/>
    </location>
</feature>
<protein>
    <submittedName>
        <fullName evidence="2">Uncharacterized protein</fullName>
    </submittedName>
</protein>
<proteinExistence type="predicted"/>
<dbReference type="PANTHER" id="PTHR36130">
    <property type="entry name" value="RIKEN CDNA 4933430I17 GENE"/>
    <property type="match status" value="1"/>
</dbReference>
<evidence type="ECO:0000313" key="2">
    <source>
        <dbReference type="EMBL" id="KAG8518841.1"/>
    </source>
</evidence>
<feature type="region of interest" description="Disordered" evidence="1">
    <location>
        <begin position="425"/>
        <end position="471"/>
    </location>
</feature>